<gene>
    <name evidence="3" type="ORF">ACFS7Z_14200</name>
</gene>
<sequence length="298" mass="33328">MSNNSTVDQVIEQHRASGKFIRVDGVQTFALDYGSGEPVLCLHGVPTSSFLYRKVLRSLADKGYRGVSIDLPGLGLAERPEDFDYSFPNFARFIAKAAEELGLDKYHLVVHDIGGPIGFALAAENREMILSLTILNTWVDVVHFEKPLAMRPFEKPLLGEAELAGIQYATWNLMFSAGGVSNSEIIPKEEIYAYVDLLKREDGGDAFLKIMRNFADSEEYRELCYKAVQGVPYPVQAIWGAEDPGLRYERYGTEVKEAAGLAEVHKLPAKHLLQEEQWEAIAQMITEIAARSKEMLPR</sequence>
<organism evidence="3 4">
    <name type="scientific">Pontibacter toksunensis</name>
    <dbReference type="NCBI Taxonomy" id="1332631"/>
    <lineage>
        <taxon>Bacteria</taxon>
        <taxon>Pseudomonadati</taxon>
        <taxon>Bacteroidota</taxon>
        <taxon>Cytophagia</taxon>
        <taxon>Cytophagales</taxon>
        <taxon>Hymenobacteraceae</taxon>
        <taxon>Pontibacter</taxon>
    </lineage>
</organism>
<dbReference type="RefSeq" id="WP_377485696.1">
    <property type="nucleotide sequence ID" value="NZ_JBHUOX010000010.1"/>
</dbReference>
<dbReference type="InterPro" id="IPR000073">
    <property type="entry name" value="AB_hydrolase_1"/>
</dbReference>
<dbReference type="InterPro" id="IPR029058">
    <property type="entry name" value="AB_hydrolase_fold"/>
</dbReference>
<protein>
    <submittedName>
        <fullName evidence="3">Alpha/beta fold hydrolase</fullName>
    </submittedName>
</protein>
<dbReference type="EMBL" id="JBHUOX010000010">
    <property type="protein sequence ID" value="MFD3001518.1"/>
    <property type="molecule type" value="Genomic_DNA"/>
</dbReference>
<evidence type="ECO:0000313" key="4">
    <source>
        <dbReference type="Proteomes" id="UP001597641"/>
    </source>
</evidence>
<evidence type="ECO:0000259" key="2">
    <source>
        <dbReference type="Pfam" id="PF00561"/>
    </source>
</evidence>
<reference evidence="4" key="1">
    <citation type="journal article" date="2019" name="Int. J. Syst. Evol. Microbiol.">
        <title>The Global Catalogue of Microorganisms (GCM) 10K type strain sequencing project: providing services to taxonomists for standard genome sequencing and annotation.</title>
        <authorList>
            <consortium name="The Broad Institute Genomics Platform"/>
            <consortium name="The Broad Institute Genome Sequencing Center for Infectious Disease"/>
            <person name="Wu L."/>
            <person name="Ma J."/>
        </authorList>
    </citation>
    <scope>NUCLEOTIDE SEQUENCE [LARGE SCALE GENOMIC DNA]</scope>
    <source>
        <strain evidence="4">KCTC 23984</strain>
    </source>
</reference>
<dbReference type="SUPFAM" id="SSF53474">
    <property type="entry name" value="alpha/beta-Hydrolases"/>
    <property type="match status" value="1"/>
</dbReference>
<evidence type="ECO:0000313" key="3">
    <source>
        <dbReference type="EMBL" id="MFD3001518.1"/>
    </source>
</evidence>
<keyword evidence="1 3" id="KW-0378">Hydrolase</keyword>
<dbReference type="InterPro" id="IPR051340">
    <property type="entry name" value="Haloalkane_dehalogenase"/>
</dbReference>
<evidence type="ECO:0000256" key="1">
    <source>
        <dbReference type="ARBA" id="ARBA00022801"/>
    </source>
</evidence>
<dbReference type="PANTHER" id="PTHR42977:SF3">
    <property type="entry name" value="AB HYDROLASE-1 DOMAIN-CONTAINING PROTEIN"/>
    <property type="match status" value="1"/>
</dbReference>
<dbReference type="GO" id="GO:0016787">
    <property type="term" value="F:hydrolase activity"/>
    <property type="evidence" value="ECO:0007669"/>
    <property type="project" value="UniProtKB-KW"/>
</dbReference>
<keyword evidence="4" id="KW-1185">Reference proteome</keyword>
<dbReference type="Proteomes" id="UP001597641">
    <property type="component" value="Unassembled WGS sequence"/>
</dbReference>
<proteinExistence type="predicted"/>
<dbReference type="PANTHER" id="PTHR42977">
    <property type="entry name" value="HYDROLASE-RELATED"/>
    <property type="match status" value="1"/>
</dbReference>
<feature type="domain" description="AB hydrolase-1" evidence="2">
    <location>
        <begin position="38"/>
        <end position="273"/>
    </location>
</feature>
<dbReference type="Gene3D" id="3.40.50.1820">
    <property type="entry name" value="alpha/beta hydrolase"/>
    <property type="match status" value="1"/>
</dbReference>
<dbReference type="Pfam" id="PF00561">
    <property type="entry name" value="Abhydrolase_1"/>
    <property type="match status" value="1"/>
</dbReference>
<accession>A0ABW6BZN4</accession>
<name>A0ABW6BZN4_9BACT</name>
<comment type="caution">
    <text evidence="3">The sequence shown here is derived from an EMBL/GenBank/DDBJ whole genome shotgun (WGS) entry which is preliminary data.</text>
</comment>